<keyword evidence="5" id="KW-1185">Reference proteome</keyword>
<name>A0ABN8P955_9CNID</name>
<evidence type="ECO:0000259" key="3">
    <source>
        <dbReference type="Pfam" id="PF13359"/>
    </source>
</evidence>
<dbReference type="InterPro" id="IPR027806">
    <property type="entry name" value="HARBI1_dom"/>
</dbReference>
<evidence type="ECO:0000256" key="1">
    <source>
        <dbReference type="ARBA" id="ARBA00001968"/>
    </source>
</evidence>
<accession>A0ABN8P955</accession>
<dbReference type="Pfam" id="PF13359">
    <property type="entry name" value="DDE_Tnp_4"/>
    <property type="match status" value="1"/>
</dbReference>
<protein>
    <recommendedName>
        <fullName evidence="3">DDE Tnp4 domain-containing protein</fullName>
    </recommendedName>
</protein>
<keyword evidence="2" id="KW-0479">Metal-binding</keyword>
<proteinExistence type="predicted"/>
<feature type="domain" description="DDE Tnp4" evidence="3">
    <location>
        <begin position="2"/>
        <end position="103"/>
    </location>
</feature>
<evidence type="ECO:0000313" key="5">
    <source>
        <dbReference type="Proteomes" id="UP001159405"/>
    </source>
</evidence>
<comment type="caution">
    <text evidence="4">The sequence shown here is derived from an EMBL/GenBank/DDBJ whole genome shotgun (WGS) entry which is preliminary data.</text>
</comment>
<sequence>MLADSGLLNDMGNFAFSPAGQPMCVYGDPAYPLRIHLQAPYRQGRLTQQMEDYNKAMSEVRVSVEWLFGDIINSFKFLDYKKNLKIGLSSVGKMYIVCALLRNAITCLYGNQTSEFFDLEPPTLKEYFQ</sequence>
<comment type="cofactor">
    <cofactor evidence="1">
        <name>a divalent metal cation</name>
        <dbReference type="ChEBI" id="CHEBI:60240"/>
    </cofactor>
</comment>
<dbReference type="EMBL" id="CALNXK010000060">
    <property type="protein sequence ID" value="CAH3138198.1"/>
    <property type="molecule type" value="Genomic_DNA"/>
</dbReference>
<evidence type="ECO:0000256" key="2">
    <source>
        <dbReference type="ARBA" id="ARBA00022723"/>
    </source>
</evidence>
<evidence type="ECO:0000313" key="4">
    <source>
        <dbReference type="EMBL" id="CAH3138198.1"/>
    </source>
</evidence>
<dbReference type="Proteomes" id="UP001159405">
    <property type="component" value="Unassembled WGS sequence"/>
</dbReference>
<organism evidence="4 5">
    <name type="scientific">Porites lobata</name>
    <dbReference type="NCBI Taxonomy" id="104759"/>
    <lineage>
        <taxon>Eukaryota</taxon>
        <taxon>Metazoa</taxon>
        <taxon>Cnidaria</taxon>
        <taxon>Anthozoa</taxon>
        <taxon>Hexacorallia</taxon>
        <taxon>Scleractinia</taxon>
        <taxon>Fungiina</taxon>
        <taxon>Poritidae</taxon>
        <taxon>Porites</taxon>
    </lineage>
</organism>
<gene>
    <name evidence="4" type="ORF">PLOB_00040074</name>
</gene>
<reference evidence="4 5" key="1">
    <citation type="submission" date="2022-05" db="EMBL/GenBank/DDBJ databases">
        <authorList>
            <consortium name="Genoscope - CEA"/>
            <person name="William W."/>
        </authorList>
    </citation>
    <scope>NUCLEOTIDE SEQUENCE [LARGE SCALE GENOMIC DNA]</scope>
</reference>